<keyword evidence="4 6" id="KW-1133">Transmembrane helix</keyword>
<dbReference type="GO" id="GO:0016020">
    <property type="term" value="C:membrane"/>
    <property type="evidence" value="ECO:0007669"/>
    <property type="project" value="UniProtKB-SubCell"/>
</dbReference>
<dbReference type="PANTHER" id="PTHR33966:SF1">
    <property type="entry name" value="PROTEIN ODR-4 HOMOLOG"/>
    <property type="match status" value="1"/>
</dbReference>
<protein>
    <recommendedName>
        <fullName evidence="9">Odorant response abnormal protein 4</fullName>
    </recommendedName>
</protein>
<evidence type="ECO:0000256" key="5">
    <source>
        <dbReference type="ARBA" id="ARBA00023136"/>
    </source>
</evidence>
<accession>A0A4V5ZZW3</accession>
<comment type="subcellular location">
    <subcellularLocation>
        <location evidence="1">Membrane</location>
    </subcellularLocation>
</comment>
<reference evidence="7 8" key="2">
    <citation type="journal article" date="2019" name="G3 (Bethesda)">
        <title>Hybrid Assembly of the Genome of the Entomopathogenic Nematode Steinernema carpocapsae Identifies the X-Chromosome.</title>
        <authorList>
            <person name="Serra L."/>
            <person name="Macchietto M."/>
            <person name="Macias-Munoz A."/>
            <person name="McGill C.J."/>
            <person name="Rodriguez I.M."/>
            <person name="Rodriguez B."/>
            <person name="Murad R."/>
            <person name="Mortazavi A."/>
        </authorList>
    </citation>
    <scope>NUCLEOTIDE SEQUENCE [LARGE SCALE GENOMIC DNA]</scope>
    <source>
        <strain evidence="7 8">ALL</strain>
    </source>
</reference>
<feature type="transmembrane region" description="Helical" evidence="6">
    <location>
        <begin position="407"/>
        <end position="429"/>
    </location>
</feature>
<dbReference type="OrthoDB" id="21458at2759"/>
<gene>
    <name evidence="7" type="ORF">L596_024330</name>
</gene>
<name>A0A4V5ZZW3_STECR</name>
<dbReference type="GO" id="GO:0008104">
    <property type="term" value="P:intracellular protein localization"/>
    <property type="evidence" value="ECO:0007669"/>
    <property type="project" value="TreeGrafter"/>
</dbReference>
<dbReference type="PANTHER" id="PTHR33966">
    <property type="entry name" value="PROTEIN ODR-4 HOMOLOG"/>
    <property type="match status" value="1"/>
</dbReference>
<keyword evidence="8" id="KW-1185">Reference proteome</keyword>
<evidence type="ECO:0000256" key="4">
    <source>
        <dbReference type="ARBA" id="ARBA00022989"/>
    </source>
</evidence>
<dbReference type="STRING" id="34508.A0A4V5ZZW3"/>
<reference evidence="7 8" key="1">
    <citation type="journal article" date="2015" name="Genome Biol.">
        <title>Comparative genomics of Steinernema reveals deeply conserved gene regulatory networks.</title>
        <authorList>
            <person name="Dillman A.R."/>
            <person name="Macchietto M."/>
            <person name="Porter C.F."/>
            <person name="Rogers A."/>
            <person name="Williams B."/>
            <person name="Antoshechkin I."/>
            <person name="Lee M.M."/>
            <person name="Goodwin Z."/>
            <person name="Lu X."/>
            <person name="Lewis E.E."/>
            <person name="Goodrich-Blair H."/>
            <person name="Stock S.P."/>
            <person name="Adams B.J."/>
            <person name="Sternberg P.W."/>
            <person name="Mortazavi A."/>
        </authorList>
    </citation>
    <scope>NUCLEOTIDE SEQUENCE [LARGE SCALE GENOMIC DNA]</scope>
    <source>
        <strain evidence="7 8">ALL</strain>
    </source>
</reference>
<evidence type="ECO:0000313" key="8">
    <source>
        <dbReference type="Proteomes" id="UP000298663"/>
    </source>
</evidence>
<evidence type="ECO:0000256" key="1">
    <source>
        <dbReference type="ARBA" id="ARBA00004370"/>
    </source>
</evidence>
<keyword evidence="5 6" id="KW-0472">Membrane</keyword>
<dbReference type="AlphaFoldDB" id="A0A4V5ZZW3"/>
<proteinExistence type="inferred from homology"/>
<dbReference type="EMBL" id="AZBU02000008">
    <property type="protein sequence ID" value="TKR68335.1"/>
    <property type="molecule type" value="Genomic_DNA"/>
</dbReference>
<organism evidence="7 8">
    <name type="scientific">Steinernema carpocapsae</name>
    <name type="common">Entomopathogenic nematode</name>
    <dbReference type="NCBI Taxonomy" id="34508"/>
    <lineage>
        <taxon>Eukaryota</taxon>
        <taxon>Metazoa</taxon>
        <taxon>Ecdysozoa</taxon>
        <taxon>Nematoda</taxon>
        <taxon>Chromadorea</taxon>
        <taxon>Rhabditida</taxon>
        <taxon>Tylenchina</taxon>
        <taxon>Panagrolaimomorpha</taxon>
        <taxon>Strongyloidoidea</taxon>
        <taxon>Steinernematidae</taxon>
        <taxon>Steinernema</taxon>
    </lineage>
</organism>
<keyword evidence="3 6" id="KW-0812">Transmembrane</keyword>
<comment type="caution">
    <text evidence="7">The sequence shown here is derived from an EMBL/GenBank/DDBJ whole genome shotgun (WGS) entry which is preliminary data.</text>
</comment>
<comment type="similarity">
    <text evidence="2">Belongs to the ODR-4 family.</text>
</comment>
<dbReference type="GO" id="GO:0012505">
    <property type="term" value="C:endomembrane system"/>
    <property type="evidence" value="ECO:0007669"/>
    <property type="project" value="TreeGrafter"/>
</dbReference>
<evidence type="ECO:0000256" key="3">
    <source>
        <dbReference type="ARBA" id="ARBA00022692"/>
    </source>
</evidence>
<sequence>MLIFDQNLENYIDSSISTQCEFEKSTKRKRISVHFLFGSKFEDDLLVALASRCPISDAILSGEAASDQQIDPEWVADYGVRANRLLPGGVRIVGLLIVADKTFAPQFRSFSKSLTFIAKASDVLYPESESIPMALVTVESPLGVPKVSLMDAKQKNGEKLSKLAYQPLSWFTVNSSAEFNLAVPLPENDACKDFYSQFEATLSRFTKQLLREEVCFIDGKLMSPNECPVGKSSKKGQCQVELVISETGEDSEEIIAFATQVEVLVDVNIAAAVPVGSSARMIVLAAKEHLLKTLFNRAELHHESTEIIEDENQDQLSIHQLPRIASAPIPAHPQIRVTECLFEKDSTDDAKDSFRQLLSLDLVICDDEERHLNEGDLAKFSTGMHNEIVGDFTPQTTTETSSMDSSMLLGGVIAAILALVLALLGYKFLL</sequence>
<dbReference type="Pfam" id="PF14778">
    <property type="entry name" value="ODR4-like"/>
    <property type="match status" value="1"/>
</dbReference>
<evidence type="ECO:0000256" key="6">
    <source>
        <dbReference type="SAM" id="Phobius"/>
    </source>
</evidence>
<evidence type="ECO:0000256" key="2">
    <source>
        <dbReference type="ARBA" id="ARBA00010131"/>
    </source>
</evidence>
<evidence type="ECO:0000313" key="7">
    <source>
        <dbReference type="EMBL" id="TKR68335.1"/>
    </source>
</evidence>
<dbReference type="InterPro" id="IPR029454">
    <property type="entry name" value="ODR-4-like"/>
</dbReference>
<evidence type="ECO:0008006" key="9">
    <source>
        <dbReference type="Google" id="ProtNLM"/>
    </source>
</evidence>
<dbReference type="Proteomes" id="UP000298663">
    <property type="component" value="Unassembled WGS sequence"/>
</dbReference>